<dbReference type="OrthoDB" id="428645at2"/>
<dbReference type="SMART" id="SM00220">
    <property type="entry name" value="S_TKc"/>
    <property type="match status" value="1"/>
</dbReference>
<evidence type="ECO:0000256" key="2">
    <source>
        <dbReference type="ARBA" id="ARBA00022840"/>
    </source>
</evidence>
<dbReference type="SUPFAM" id="SSF56112">
    <property type="entry name" value="Protein kinase-like (PK-like)"/>
    <property type="match status" value="1"/>
</dbReference>
<dbReference type="Gene3D" id="3.30.200.20">
    <property type="entry name" value="Phosphorylase Kinase, domain 1"/>
    <property type="match status" value="1"/>
</dbReference>
<dbReference type="EMBL" id="AP019860">
    <property type="protein sequence ID" value="BBM81928.1"/>
    <property type="molecule type" value="Genomic_DNA"/>
</dbReference>
<dbReference type="KEGG" id="uam:UABAM_00271"/>
<dbReference type="PANTHER" id="PTHR24346:SF30">
    <property type="entry name" value="MATERNAL EMBRYONIC LEUCINE ZIPPER KINASE"/>
    <property type="match status" value="1"/>
</dbReference>
<reference evidence="4 5" key="1">
    <citation type="submission" date="2019-08" db="EMBL/GenBank/DDBJ databases">
        <title>Complete genome sequence of Candidatus Uab amorphum.</title>
        <authorList>
            <person name="Shiratori T."/>
            <person name="Suzuki S."/>
            <person name="Kakizawa Y."/>
            <person name="Ishida K."/>
        </authorList>
    </citation>
    <scope>NUCLEOTIDE SEQUENCE [LARGE SCALE GENOMIC DNA]</scope>
    <source>
        <strain evidence="4 5">SRT547</strain>
    </source>
</reference>
<keyword evidence="4" id="KW-0418">Kinase</keyword>
<dbReference type="GO" id="GO:0035556">
    <property type="term" value="P:intracellular signal transduction"/>
    <property type="evidence" value="ECO:0007669"/>
    <property type="project" value="TreeGrafter"/>
</dbReference>
<dbReference type="PROSITE" id="PS50011">
    <property type="entry name" value="PROTEIN_KINASE_DOM"/>
    <property type="match status" value="1"/>
</dbReference>
<gene>
    <name evidence="4" type="ORF">UABAM_00271</name>
</gene>
<feature type="domain" description="Protein kinase" evidence="3">
    <location>
        <begin position="14"/>
        <end position="280"/>
    </location>
</feature>
<keyword evidence="4" id="KW-0808">Transferase</keyword>
<dbReference type="RefSeq" id="WP_151966188.1">
    <property type="nucleotide sequence ID" value="NZ_AP019860.1"/>
</dbReference>
<evidence type="ECO:0000313" key="5">
    <source>
        <dbReference type="Proteomes" id="UP000326354"/>
    </source>
</evidence>
<evidence type="ECO:0000313" key="4">
    <source>
        <dbReference type="EMBL" id="BBM81928.1"/>
    </source>
</evidence>
<keyword evidence="2" id="KW-0067">ATP-binding</keyword>
<proteinExistence type="predicted"/>
<dbReference type="GO" id="GO:0005524">
    <property type="term" value="F:ATP binding"/>
    <property type="evidence" value="ECO:0007669"/>
    <property type="project" value="UniProtKB-KW"/>
</dbReference>
<dbReference type="AlphaFoldDB" id="A0A5S9IHJ8"/>
<dbReference type="Proteomes" id="UP000326354">
    <property type="component" value="Chromosome"/>
</dbReference>
<dbReference type="InterPro" id="IPR011009">
    <property type="entry name" value="Kinase-like_dom_sf"/>
</dbReference>
<keyword evidence="5" id="KW-1185">Reference proteome</keyword>
<dbReference type="Gene3D" id="1.10.510.10">
    <property type="entry name" value="Transferase(Phosphotransferase) domain 1"/>
    <property type="match status" value="1"/>
</dbReference>
<protein>
    <submittedName>
        <fullName evidence="4">Protein kinase</fullName>
    </submittedName>
</protein>
<dbReference type="Pfam" id="PF00069">
    <property type="entry name" value="Pkinase"/>
    <property type="match status" value="1"/>
</dbReference>
<organism evidence="4 5">
    <name type="scientific">Uabimicrobium amorphum</name>
    <dbReference type="NCBI Taxonomy" id="2596890"/>
    <lineage>
        <taxon>Bacteria</taxon>
        <taxon>Pseudomonadati</taxon>
        <taxon>Planctomycetota</taxon>
        <taxon>Candidatus Uabimicrobiia</taxon>
        <taxon>Candidatus Uabimicrobiales</taxon>
        <taxon>Candidatus Uabimicrobiaceae</taxon>
        <taxon>Candidatus Uabimicrobium</taxon>
    </lineage>
</organism>
<keyword evidence="1" id="KW-0547">Nucleotide-binding</keyword>
<accession>A0A5S9IHJ8</accession>
<sequence>MDQDPFIGKKIRGYTIESKLSSGIYKSVEDFTNRVVRLKIVQKSDDLETQKLLELANTLAAVASEAIPKLYTVVEDETHYYMALELIEGKTLYKYFQEQRDFSLDEIFQILLSLMDGLEKGHRLGVVHQNIHPKSIALGENNIVKLLTYGLNLKIGKTGFELDEINKGKYEQGSELDVDEDVFYYWSPELYNNKPLDARSDIYSLGVLFYYMTTNKYPLGEEQGMAYLNRLDTEKPTQPTTHNAKIPKEVEQIIIKMLQPDPQERYQSVSELLADFQNYMQERSNDIRFEEQEYIAKAFIAMPFMEKFDVVYQQIEAACEENKVQAMRVDNIVDVDNIWYAILREIKDCEFIIADFSGDKYEDVPNSNVVTEAAHARAIGKPVVLISQQPEHMFFDWRTQHAIKYSFEEKDLAYLKSSLSRKVAGCLKLVKKMEESAE</sequence>
<dbReference type="InterPro" id="IPR000719">
    <property type="entry name" value="Prot_kinase_dom"/>
</dbReference>
<dbReference type="PANTHER" id="PTHR24346">
    <property type="entry name" value="MAP/MICROTUBULE AFFINITY-REGULATING KINASE"/>
    <property type="match status" value="1"/>
</dbReference>
<evidence type="ECO:0000256" key="1">
    <source>
        <dbReference type="ARBA" id="ARBA00022741"/>
    </source>
</evidence>
<name>A0A5S9IHJ8_UABAM</name>
<dbReference type="Gene3D" id="3.40.50.450">
    <property type="match status" value="1"/>
</dbReference>
<dbReference type="GO" id="GO:0004674">
    <property type="term" value="F:protein serine/threonine kinase activity"/>
    <property type="evidence" value="ECO:0007669"/>
    <property type="project" value="TreeGrafter"/>
</dbReference>
<dbReference type="GO" id="GO:0005737">
    <property type="term" value="C:cytoplasm"/>
    <property type="evidence" value="ECO:0007669"/>
    <property type="project" value="TreeGrafter"/>
</dbReference>
<evidence type="ECO:0000259" key="3">
    <source>
        <dbReference type="PROSITE" id="PS50011"/>
    </source>
</evidence>
<dbReference type="CDD" id="cd14014">
    <property type="entry name" value="STKc_PknB_like"/>
    <property type="match status" value="1"/>
</dbReference>